<gene>
    <name evidence="2" type="ORF">AVEN_232882_1</name>
</gene>
<feature type="compositionally biased region" description="Polar residues" evidence="1">
    <location>
        <begin position="1"/>
        <end position="11"/>
    </location>
</feature>
<evidence type="ECO:0000313" key="2">
    <source>
        <dbReference type="EMBL" id="GBO43221.1"/>
    </source>
</evidence>
<keyword evidence="3" id="KW-1185">Reference proteome</keyword>
<organism evidence="2 3">
    <name type="scientific">Araneus ventricosus</name>
    <name type="common">Orbweaver spider</name>
    <name type="synonym">Epeira ventricosa</name>
    <dbReference type="NCBI Taxonomy" id="182803"/>
    <lineage>
        <taxon>Eukaryota</taxon>
        <taxon>Metazoa</taxon>
        <taxon>Ecdysozoa</taxon>
        <taxon>Arthropoda</taxon>
        <taxon>Chelicerata</taxon>
        <taxon>Arachnida</taxon>
        <taxon>Araneae</taxon>
        <taxon>Araneomorphae</taxon>
        <taxon>Entelegynae</taxon>
        <taxon>Araneoidea</taxon>
        <taxon>Araneidae</taxon>
        <taxon>Araneus</taxon>
    </lineage>
</organism>
<sequence>MGTWKESSTAPKSGRGDFQGTSRELMRLAPNLLQGESIGREINLCLPTAALCNMAPFPERILTSQVRSVLPEDDAKIHITESITVKPSKHQETPSIVEDSVVGAVKPNK</sequence>
<dbReference type="Proteomes" id="UP000499080">
    <property type="component" value="Unassembled WGS sequence"/>
</dbReference>
<name>A0A4Y2X116_ARAVE</name>
<proteinExistence type="predicted"/>
<dbReference type="AlphaFoldDB" id="A0A4Y2X116"/>
<comment type="caution">
    <text evidence="2">The sequence shown here is derived from an EMBL/GenBank/DDBJ whole genome shotgun (WGS) entry which is preliminary data.</text>
</comment>
<dbReference type="EMBL" id="BGPR01069604">
    <property type="protein sequence ID" value="GBO43221.1"/>
    <property type="molecule type" value="Genomic_DNA"/>
</dbReference>
<accession>A0A4Y2X116</accession>
<evidence type="ECO:0000256" key="1">
    <source>
        <dbReference type="SAM" id="MobiDB-lite"/>
    </source>
</evidence>
<protein>
    <submittedName>
        <fullName evidence="2">Uncharacterized protein</fullName>
    </submittedName>
</protein>
<feature type="region of interest" description="Disordered" evidence="1">
    <location>
        <begin position="1"/>
        <end position="23"/>
    </location>
</feature>
<reference evidence="2 3" key="1">
    <citation type="journal article" date="2019" name="Sci. Rep.">
        <title>Orb-weaving spider Araneus ventricosus genome elucidates the spidroin gene catalogue.</title>
        <authorList>
            <person name="Kono N."/>
            <person name="Nakamura H."/>
            <person name="Ohtoshi R."/>
            <person name="Moran D.A.P."/>
            <person name="Shinohara A."/>
            <person name="Yoshida Y."/>
            <person name="Fujiwara M."/>
            <person name="Mori M."/>
            <person name="Tomita M."/>
            <person name="Arakawa K."/>
        </authorList>
    </citation>
    <scope>NUCLEOTIDE SEQUENCE [LARGE SCALE GENOMIC DNA]</scope>
</reference>
<evidence type="ECO:0000313" key="3">
    <source>
        <dbReference type="Proteomes" id="UP000499080"/>
    </source>
</evidence>